<dbReference type="Proteomes" id="UP000029507">
    <property type="component" value="Chromosome"/>
</dbReference>
<proteinExistence type="inferred from homology"/>
<dbReference type="PANTHER" id="PTHR30344">
    <property type="entry name" value="6-PHOSPHOGLUCONOLACTONASE-RELATED"/>
    <property type="match status" value="1"/>
</dbReference>
<dbReference type="GO" id="GO:0005829">
    <property type="term" value="C:cytosol"/>
    <property type="evidence" value="ECO:0007669"/>
    <property type="project" value="TreeGrafter"/>
</dbReference>
<dbReference type="SUPFAM" id="SSF51004">
    <property type="entry name" value="C-terminal (heme d1) domain of cytochrome cd1-nitrite reductase"/>
    <property type="match status" value="1"/>
</dbReference>
<dbReference type="GO" id="GO:0017057">
    <property type="term" value="F:6-phosphogluconolactonase activity"/>
    <property type="evidence" value="ECO:0007669"/>
    <property type="project" value="TreeGrafter"/>
</dbReference>
<dbReference type="InterPro" id="IPR015943">
    <property type="entry name" value="WD40/YVTN_repeat-like_dom_sf"/>
</dbReference>
<evidence type="ECO:0000256" key="2">
    <source>
        <dbReference type="SAM" id="MobiDB-lite"/>
    </source>
</evidence>
<dbReference type="Gene3D" id="2.130.10.10">
    <property type="entry name" value="YVTN repeat-like/Quinoprotein amine dehydrogenase"/>
    <property type="match status" value="1"/>
</dbReference>
<dbReference type="KEGG" id="pste:PSTEL_02410"/>
<gene>
    <name evidence="3" type="ORF">PSTEL_02410</name>
</gene>
<organism evidence="3 4">
    <name type="scientific">Paenibacillus stellifer</name>
    <dbReference type="NCBI Taxonomy" id="169760"/>
    <lineage>
        <taxon>Bacteria</taxon>
        <taxon>Bacillati</taxon>
        <taxon>Bacillota</taxon>
        <taxon>Bacilli</taxon>
        <taxon>Bacillales</taxon>
        <taxon>Paenibacillaceae</taxon>
        <taxon>Paenibacillus</taxon>
    </lineage>
</organism>
<protein>
    <submittedName>
        <fullName evidence="3">6-phosphogluconolactonase</fullName>
    </submittedName>
</protein>
<feature type="region of interest" description="Disordered" evidence="2">
    <location>
        <begin position="136"/>
        <end position="157"/>
    </location>
</feature>
<sequence>MKHPDEILFYVGTYGPADQPSIHLCALNIKDGEMRRIGGTAGIGNPSYITLDSRQQVLYAVSEKGSGEAAAFSVDAETMELAPLGSRATEGADPCYVSVSQDGKHVLVSNYSGGNINAYPVNPDGSLGEMTSNVRHQGAGVRPDRQEGPHPHSINPEPGSEWIMVCDLGLDRIMLYRLEAGKLVLQREVSLPEGAGPRHLAFHPDGKRVYCINELNNTVTVFTYDAVAGTLKALQHVPTLPEHYVPGSDDTAADIHVSPCGRFLYASNRGYDSVALFHIDSETGLLTAADWQITGGRTPRNFAICQGWLLAANQGSDNITSFRIDAESGRLIPTGNELGISSPVCIAPVN</sequence>
<comment type="similarity">
    <text evidence="1">Belongs to the cycloisomerase 2 family.</text>
</comment>
<keyword evidence="4" id="KW-1185">Reference proteome</keyword>
<dbReference type="AlphaFoldDB" id="A0A089LKS6"/>
<dbReference type="EMBL" id="CP009286">
    <property type="protein sequence ID" value="AIQ62146.1"/>
    <property type="molecule type" value="Genomic_DNA"/>
</dbReference>
<dbReference type="InterPro" id="IPR019405">
    <property type="entry name" value="Lactonase_7-beta_prop"/>
</dbReference>
<dbReference type="InterPro" id="IPR050282">
    <property type="entry name" value="Cycloisomerase_2"/>
</dbReference>
<dbReference type="PANTHER" id="PTHR30344:SF1">
    <property type="entry name" value="6-PHOSPHOGLUCONOLACTONASE"/>
    <property type="match status" value="1"/>
</dbReference>
<dbReference type="InterPro" id="IPR011048">
    <property type="entry name" value="Haem_d1_sf"/>
</dbReference>
<evidence type="ECO:0000313" key="4">
    <source>
        <dbReference type="Proteomes" id="UP000029507"/>
    </source>
</evidence>
<reference evidence="3 4" key="1">
    <citation type="submission" date="2014-08" db="EMBL/GenBank/DDBJ databases">
        <title>Comparative genomics of the Paenibacillus odorifer group.</title>
        <authorList>
            <person name="den Bakker H.C."/>
            <person name="Tsai Y.-C."/>
            <person name="Martin N."/>
            <person name="Korlach J."/>
            <person name="Wiedmann M."/>
        </authorList>
    </citation>
    <scope>NUCLEOTIDE SEQUENCE [LARGE SCALE GENOMIC DNA]</scope>
    <source>
        <strain evidence="3 4">DSM 14472</strain>
    </source>
</reference>
<dbReference type="STRING" id="169760.PSTEL_02410"/>
<dbReference type="HOGENOM" id="CLU_038716_5_1_9"/>
<dbReference type="RefSeq" id="WP_038693229.1">
    <property type="nucleotide sequence ID" value="NZ_CP009286.1"/>
</dbReference>
<dbReference type="Pfam" id="PF10282">
    <property type="entry name" value="Lactonase"/>
    <property type="match status" value="1"/>
</dbReference>
<accession>A0A089LKS6</accession>
<dbReference type="OrthoDB" id="9790815at2"/>
<name>A0A089LKS6_9BACL</name>
<evidence type="ECO:0000256" key="1">
    <source>
        <dbReference type="ARBA" id="ARBA00005564"/>
    </source>
</evidence>
<evidence type="ECO:0000313" key="3">
    <source>
        <dbReference type="EMBL" id="AIQ62146.1"/>
    </source>
</evidence>